<reference evidence="2" key="1">
    <citation type="submission" date="2019-01" db="EMBL/GenBank/DDBJ databases">
        <title>Draft genome sequences of three monokaryotic isolates of the white-rot basidiomycete fungus Dichomitus squalens.</title>
        <authorList>
            <consortium name="DOE Joint Genome Institute"/>
            <person name="Lopez S.C."/>
            <person name="Andreopoulos B."/>
            <person name="Pangilinan J."/>
            <person name="Lipzen A."/>
            <person name="Riley R."/>
            <person name="Ahrendt S."/>
            <person name="Ng V."/>
            <person name="Barry K."/>
            <person name="Daum C."/>
            <person name="Grigoriev I.V."/>
            <person name="Hilden K.S."/>
            <person name="Makela M.R."/>
            <person name="de Vries R.P."/>
        </authorList>
    </citation>
    <scope>NUCLEOTIDE SEQUENCE [LARGE SCALE GENOMIC DNA]</scope>
    <source>
        <strain evidence="2">OM18370.1</strain>
    </source>
</reference>
<accession>A0A4Q9MEV2</accession>
<dbReference type="Proteomes" id="UP000292957">
    <property type="component" value="Unassembled WGS sequence"/>
</dbReference>
<feature type="compositionally biased region" description="Low complexity" evidence="1">
    <location>
        <begin position="41"/>
        <end position="65"/>
    </location>
</feature>
<gene>
    <name evidence="2" type="ORF">BD311DRAFT_808824</name>
</gene>
<protein>
    <submittedName>
        <fullName evidence="2">Uncharacterized protein</fullName>
    </submittedName>
</protein>
<evidence type="ECO:0000313" key="2">
    <source>
        <dbReference type="EMBL" id="TBU25900.1"/>
    </source>
</evidence>
<dbReference type="AlphaFoldDB" id="A0A4Q9MEV2"/>
<sequence length="134" mass="13909">MEQAANAAAWSPGHHFDHNPRLGGRSAAVQPGPTSHMRPFSSISRPTSATSSAPSPLSASSSTPPYIDLPLSVGTPPPFPPRPASTGGEQSQDHSPAHTTHGKRQSGKLPAATRTAVNGTKKEGSFVMNMGQCY</sequence>
<organism evidence="2">
    <name type="scientific">Dichomitus squalens</name>
    <dbReference type="NCBI Taxonomy" id="114155"/>
    <lineage>
        <taxon>Eukaryota</taxon>
        <taxon>Fungi</taxon>
        <taxon>Dikarya</taxon>
        <taxon>Basidiomycota</taxon>
        <taxon>Agaricomycotina</taxon>
        <taxon>Agaricomycetes</taxon>
        <taxon>Polyporales</taxon>
        <taxon>Polyporaceae</taxon>
        <taxon>Dichomitus</taxon>
    </lineage>
</organism>
<feature type="region of interest" description="Disordered" evidence="1">
    <location>
        <begin position="1"/>
        <end position="123"/>
    </location>
</feature>
<name>A0A4Q9MEV2_9APHY</name>
<proteinExistence type="predicted"/>
<evidence type="ECO:0000256" key="1">
    <source>
        <dbReference type="SAM" id="MobiDB-lite"/>
    </source>
</evidence>
<dbReference type="EMBL" id="ML143453">
    <property type="protein sequence ID" value="TBU25900.1"/>
    <property type="molecule type" value="Genomic_DNA"/>
</dbReference>